<dbReference type="EMBL" id="FOOU01000008">
    <property type="protein sequence ID" value="SFG52310.1"/>
    <property type="molecule type" value="Genomic_DNA"/>
</dbReference>
<dbReference type="CDD" id="cd00293">
    <property type="entry name" value="USP-like"/>
    <property type="match status" value="1"/>
</dbReference>
<accession>A0A1I2SI13</accession>
<comment type="similarity">
    <text evidence="1">Belongs to the universal stress protein A family.</text>
</comment>
<dbReference type="STRING" id="1045558.SAMN05216175_10817"/>
<evidence type="ECO:0000256" key="1">
    <source>
        <dbReference type="ARBA" id="ARBA00008791"/>
    </source>
</evidence>
<dbReference type="PANTHER" id="PTHR46268">
    <property type="entry name" value="STRESS RESPONSE PROTEIN NHAX"/>
    <property type="match status" value="1"/>
</dbReference>
<dbReference type="PANTHER" id="PTHR46268:SF6">
    <property type="entry name" value="UNIVERSAL STRESS PROTEIN UP12"/>
    <property type="match status" value="1"/>
</dbReference>
<dbReference type="Proteomes" id="UP000198623">
    <property type="component" value="Unassembled WGS sequence"/>
</dbReference>
<keyword evidence="4" id="KW-1185">Reference proteome</keyword>
<dbReference type="OrthoDB" id="9792500at2"/>
<feature type="domain" description="UspA" evidence="2">
    <location>
        <begin position="1"/>
        <end position="142"/>
    </location>
</feature>
<dbReference type="InterPro" id="IPR006015">
    <property type="entry name" value="Universal_stress_UspA"/>
</dbReference>
<dbReference type="Pfam" id="PF00582">
    <property type="entry name" value="Usp"/>
    <property type="match status" value="1"/>
</dbReference>
<dbReference type="Gene3D" id="3.40.50.620">
    <property type="entry name" value="HUPs"/>
    <property type="match status" value="1"/>
</dbReference>
<protein>
    <submittedName>
        <fullName evidence="3">Nucleotide-binding universal stress protein, UspA family</fullName>
    </submittedName>
</protein>
<dbReference type="InterPro" id="IPR006016">
    <property type="entry name" value="UspA"/>
</dbReference>
<dbReference type="RefSeq" id="WP_090728414.1">
    <property type="nucleotide sequence ID" value="NZ_FOOU01000008.1"/>
</dbReference>
<sequence>MFKKVLVPIDLNESAFAEEALKLALREVKDNGAELHLLTVVPGFTNSFVAAYFSEKDHIKAVKKIASNLQDYSHKVMPEGVHPTLRVYEGSPAETIVNYIASKEINLVIMPAHHRSIIDEFFLGSVSARVAERAKCSVMLLRG</sequence>
<evidence type="ECO:0000259" key="2">
    <source>
        <dbReference type="Pfam" id="PF00582"/>
    </source>
</evidence>
<proteinExistence type="inferred from homology"/>
<dbReference type="SUPFAM" id="SSF52402">
    <property type="entry name" value="Adenine nucleotide alpha hydrolases-like"/>
    <property type="match status" value="1"/>
</dbReference>
<evidence type="ECO:0000313" key="3">
    <source>
        <dbReference type="EMBL" id="SFG52310.1"/>
    </source>
</evidence>
<name>A0A1I2SI13_9GAMM</name>
<organism evidence="3 4">
    <name type="scientific">Neptunomonas qingdaonensis</name>
    <dbReference type="NCBI Taxonomy" id="1045558"/>
    <lineage>
        <taxon>Bacteria</taxon>
        <taxon>Pseudomonadati</taxon>
        <taxon>Pseudomonadota</taxon>
        <taxon>Gammaproteobacteria</taxon>
        <taxon>Oceanospirillales</taxon>
        <taxon>Oceanospirillaceae</taxon>
        <taxon>Neptunomonas</taxon>
    </lineage>
</organism>
<evidence type="ECO:0000313" key="4">
    <source>
        <dbReference type="Proteomes" id="UP000198623"/>
    </source>
</evidence>
<dbReference type="PRINTS" id="PR01438">
    <property type="entry name" value="UNVRSLSTRESS"/>
</dbReference>
<dbReference type="AlphaFoldDB" id="A0A1I2SI13"/>
<dbReference type="InterPro" id="IPR014729">
    <property type="entry name" value="Rossmann-like_a/b/a_fold"/>
</dbReference>
<gene>
    <name evidence="3" type="ORF">SAMN05216175_10817</name>
</gene>
<reference evidence="4" key="1">
    <citation type="submission" date="2016-10" db="EMBL/GenBank/DDBJ databases">
        <authorList>
            <person name="Varghese N."/>
            <person name="Submissions S."/>
        </authorList>
    </citation>
    <scope>NUCLEOTIDE SEQUENCE [LARGE SCALE GENOMIC DNA]</scope>
    <source>
        <strain evidence="4">CGMCC 1.10971</strain>
    </source>
</reference>